<keyword evidence="8 11" id="KW-0663">Pyridoxal phosphate</keyword>
<keyword evidence="7" id="KW-0677">Repeat</keyword>
<keyword evidence="10 11" id="KW-0100">Branched-chain amino acid biosynthesis</keyword>
<proteinExistence type="inferred from homology"/>
<dbReference type="FunFam" id="3.40.50.1100:FF:000008">
    <property type="entry name" value="L-threonine dehydratase"/>
    <property type="match status" value="1"/>
</dbReference>
<comment type="caution">
    <text evidence="13">The sequence shown here is derived from an EMBL/GenBank/DDBJ whole genome shotgun (WGS) entry which is preliminary data.</text>
</comment>
<dbReference type="Pfam" id="PF00291">
    <property type="entry name" value="PALP"/>
    <property type="match status" value="1"/>
</dbReference>
<reference evidence="13 14" key="1">
    <citation type="submission" date="2014-05" db="EMBL/GenBank/DDBJ databases">
        <title>Draft genome sequence of a rare smut relative, Tilletiaria anomala UBC 951.</title>
        <authorList>
            <consortium name="DOE Joint Genome Institute"/>
            <person name="Toome M."/>
            <person name="Kuo A."/>
            <person name="Henrissat B."/>
            <person name="Lipzen A."/>
            <person name="Tritt A."/>
            <person name="Yoshinaga Y."/>
            <person name="Zane M."/>
            <person name="Barry K."/>
            <person name="Grigoriev I.V."/>
            <person name="Spatafora J.W."/>
            <person name="Aimea M.C."/>
        </authorList>
    </citation>
    <scope>NUCLEOTIDE SEQUENCE [LARGE SCALE GENOMIC DNA]</scope>
    <source>
        <strain evidence="13 14">UBC 951</strain>
    </source>
</reference>
<evidence type="ECO:0000256" key="5">
    <source>
        <dbReference type="ARBA" id="ARBA00022605"/>
    </source>
</evidence>
<dbReference type="FunCoup" id="A0A066W7I9">
    <property type="interactions" value="169"/>
</dbReference>
<dbReference type="HOGENOM" id="CLU_021152_6_0_1"/>
<evidence type="ECO:0000259" key="12">
    <source>
        <dbReference type="PROSITE" id="PS51672"/>
    </source>
</evidence>
<accession>A0A066W7I9</accession>
<dbReference type="OMA" id="TRFEYTK"/>
<dbReference type="SUPFAM" id="SSF55021">
    <property type="entry name" value="ACT-like"/>
    <property type="match status" value="1"/>
</dbReference>
<comment type="catalytic activity">
    <reaction evidence="1 11">
        <text>L-threonine = 2-oxobutanoate + NH4(+)</text>
        <dbReference type="Rhea" id="RHEA:22108"/>
        <dbReference type="ChEBI" id="CHEBI:16763"/>
        <dbReference type="ChEBI" id="CHEBI:28938"/>
        <dbReference type="ChEBI" id="CHEBI:57926"/>
        <dbReference type="EC" id="4.3.1.19"/>
    </reaction>
</comment>
<evidence type="ECO:0000256" key="4">
    <source>
        <dbReference type="ARBA" id="ARBA00010869"/>
    </source>
</evidence>
<dbReference type="InterPro" id="IPR050147">
    <property type="entry name" value="Ser/Thr_Dehydratase"/>
</dbReference>
<dbReference type="InterPro" id="IPR005787">
    <property type="entry name" value="Thr_deHydtase_biosynth"/>
</dbReference>
<evidence type="ECO:0000313" key="13">
    <source>
        <dbReference type="EMBL" id="KDN48503.1"/>
    </source>
</evidence>
<dbReference type="GeneID" id="25262382"/>
<dbReference type="InterPro" id="IPR001926">
    <property type="entry name" value="TrpB-like_PALP"/>
</dbReference>
<dbReference type="Proteomes" id="UP000027361">
    <property type="component" value="Unassembled WGS sequence"/>
</dbReference>
<keyword evidence="9 11" id="KW-0456">Lyase</keyword>
<dbReference type="GO" id="GO:0006567">
    <property type="term" value="P:L-threonine catabolic process"/>
    <property type="evidence" value="ECO:0007669"/>
    <property type="project" value="TreeGrafter"/>
</dbReference>
<dbReference type="SUPFAM" id="SSF53686">
    <property type="entry name" value="Tryptophan synthase beta subunit-like PLP-dependent enzymes"/>
    <property type="match status" value="1"/>
</dbReference>
<dbReference type="InterPro" id="IPR045865">
    <property type="entry name" value="ACT-like_dom_sf"/>
</dbReference>
<dbReference type="PROSITE" id="PS00165">
    <property type="entry name" value="DEHYDRATASE_SER_THR"/>
    <property type="match status" value="1"/>
</dbReference>
<evidence type="ECO:0000256" key="10">
    <source>
        <dbReference type="ARBA" id="ARBA00023304"/>
    </source>
</evidence>
<dbReference type="Pfam" id="PF00585">
    <property type="entry name" value="Thr_dehydrat_C"/>
    <property type="match status" value="2"/>
</dbReference>
<name>A0A066W7I9_TILAU</name>
<dbReference type="Gene3D" id="3.40.1020.10">
    <property type="entry name" value="Biosynthetic Threonine Deaminase, Domain 3"/>
    <property type="match status" value="1"/>
</dbReference>
<sequence>MVGVSAPNESARGFAAAAGRASYPWHQYVKLPPHHLQPDGTPDYLRMILSADIYSLVKQTPLSPAVNMSTKLGCNILMKREDLQPVFSFKLRGAFNMMRQLSEEQKWKGVIACSAGNHAQGVAMSGAHLSVPCTIVMPVATPTIKTANVARLGAKVVLHGNDFDEAKAECFRLAEQYGLAIIPPFDDPQVIAGQGTVGVEVCRQTDMSKVDAVFCCVGGGGLLAGVAAYVKRIAPPHVKVIGVETYDADALTRSLEIGTRVTLDEVGLFADGTAVKIIGEETFRVCEDLVDGMVRVDNDAICAAIRDVFEDTRSIPEPSGALAVAGMKEYIRSHGLQGSGKTFISVVSGANMNFGRLRFVAERAELGERREALLHVEIPEKAGSFLELHSHINPRPLTEFSYRYHSDEVAHVFLSFFLDGKAPASSVPASAGPVNPAAATPQQTAALQDLASGKVSAAVAATEMSSQAAEDAQANAPAGSMPLDPREMELQNIMANIRASGMRVTDISANEMAKTHARYLVGGRCKVPNERLFRFEFPERPGALRKFLLGLRVGWNVSLWHYRNHGADIGRVLAGLQVPSEDHATFQHWLDHELGYVYVEETSNPVYQRFLCAE</sequence>
<dbReference type="InterPro" id="IPR001721">
    <property type="entry name" value="TD_ACT-like"/>
</dbReference>
<dbReference type="GO" id="GO:0006565">
    <property type="term" value="P:L-serine catabolic process"/>
    <property type="evidence" value="ECO:0007669"/>
    <property type="project" value="TreeGrafter"/>
</dbReference>
<evidence type="ECO:0000256" key="7">
    <source>
        <dbReference type="ARBA" id="ARBA00022737"/>
    </source>
</evidence>
<dbReference type="STRING" id="1037660.A0A066W7I9"/>
<dbReference type="CDD" id="cd04907">
    <property type="entry name" value="ACT_ThrD-I_2"/>
    <property type="match status" value="1"/>
</dbReference>
<organism evidence="13 14">
    <name type="scientific">Tilletiaria anomala (strain ATCC 24038 / CBS 436.72 / UBC 951)</name>
    <dbReference type="NCBI Taxonomy" id="1037660"/>
    <lineage>
        <taxon>Eukaryota</taxon>
        <taxon>Fungi</taxon>
        <taxon>Dikarya</taxon>
        <taxon>Basidiomycota</taxon>
        <taxon>Ustilaginomycotina</taxon>
        <taxon>Exobasidiomycetes</taxon>
        <taxon>Georgefischeriales</taxon>
        <taxon>Tilletiariaceae</taxon>
        <taxon>Tilletiaria</taxon>
    </lineage>
</organism>
<dbReference type="InterPro" id="IPR036052">
    <property type="entry name" value="TrpB-like_PALP_sf"/>
</dbReference>
<dbReference type="PROSITE" id="PS51672">
    <property type="entry name" value="ACT_LIKE"/>
    <property type="match status" value="1"/>
</dbReference>
<evidence type="ECO:0000256" key="6">
    <source>
        <dbReference type="ARBA" id="ARBA00022624"/>
    </source>
</evidence>
<evidence type="ECO:0000256" key="2">
    <source>
        <dbReference type="ARBA" id="ARBA00001933"/>
    </source>
</evidence>
<dbReference type="GO" id="GO:0003941">
    <property type="term" value="F:L-serine ammonia-lyase activity"/>
    <property type="evidence" value="ECO:0007669"/>
    <property type="project" value="TreeGrafter"/>
</dbReference>
<keyword evidence="5 11" id="KW-0028">Amino-acid biosynthesis</keyword>
<feature type="domain" description="ACT-like" evidence="12">
    <location>
        <begin position="531"/>
        <end position="603"/>
    </location>
</feature>
<dbReference type="NCBIfam" id="TIGR01124">
    <property type="entry name" value="ilvA_2Cterm"/>
    <property type="match status" value="1"/>
</dbReference>
<comment type="cofactor">
    <cofactor evidence="2 11">
        <name>pyridoxal 5'-phosphate</name>
        <dbReference type="ChEBI" id="CHEBI:597326"/>
    </cofactor>
</comment>
<dbReference type="AlphaFoldDB" id="A0A066W7I9"/>
<dbReference type="InParanoid" id="A0A066W7I9"/>
<keyword evidence="14" id="KW-1185">Reference proteome</keyword>
<dbReference type="PANTHER" id="PTHR48078">
    <property type="entry name" value="THREONINE DEHYDRATASE, MITOCHONDRIAL-RELATED"/>
    <property type="match status" value="1"/>
</dbReference>
<evidence type="ECO:0000313" key="14">
    <source>
        <dbReference type="Proteomes" id="UP000027361"/>
    </source>
</evidence>
<evidence type="ECO:0000256" key="11">
    <source>
        <dbReference type="RuleBase" id="RU362012"/>
    </source>
</evidence>
<keyword evidence="6 11" id="KW-0412">Isoleucine biosynthesis</keyword>
<dbReference type="PANTHER" id="PTHR48078:SF11">
    <property type="entry name" value="THREONINE DEHYDRATASE, MITOCHONDRIAL"/>
    <property type="match status" value="1"/>
</dbReference>
<gene>
    <name evidence="13" type="ORF">K437DRAFT_222529</name>
</gene>
<dbReference type="CDD" id="cd01562">
    <property type="entry name" value="Thr-dehyd"/>
    <property type="match status" value="1"/>
</dbReference>
<dbReference type="InterPro" id="IPR000634">
    <property type="entry name" value="Ser/Thr_deHydtase_PyrdxlP-BS"/>
</dbReference>
<dbReference type="OrthoDB" id="4418812at2759"/>
<dbReference type="GO" id="GO:0030170">
    <property type="term" value="F:pyridoxal phosphate binding"/>
    <property type="evidence" value="ECO:0007669"/>
    <property type="project" value="InterPro"/>
</dbReference>
<dbReference type="Gene3D" id="3.40.50.1100">
    <property type="match status" value="2"/>
</dbReference>
<dbReference type="InterPro" id="IPR038110">
    <property type="entry name" value="TD_ACT-like_sf"/>
</dbReference>
<dbReference type="UniPathway" id="UPA00047">
    <property type="reaction ID" value="UER00054"/>
</dbReference>
<dbReference type="GO" id="GO:0009097">
    <property type="term" value="P:isoleucine biosynthetic process"/>
    <property type="evidence" value="ECO:0007669"/>
    <property type="project" value="UniProtKB-UniRule"/>
</dbReference>
<dbReference type="EMBL" id="JMSN01000024">
    <property type="protein sequence ID" value="KDN48503.1"/>
    <property type="molecule type" value="Genomic_DNA"/>
</dbReference>
<evidence type="ECO:0000256" key="1">
    <source>
        <dbReference type="ARBA" id="ARBA00001274"/>
    </source>
</evidence>
<evidence type="ECO:0000256" key="3">
    <source>
        <dbReference type="ARBA" id="ARBA00004810"/>
    </source>
</evidence>
<protein>
    <recommendedName>
        <fullName evidence="11">Threonine dehydratase</fullName>
        <ecNumber evidence="11">4.3.1.19</ecNumber>
    </recommendedName>
    <alternativeName>
        <fullName evidence="11">Threonine deaminase</fullName>
    </alternativeName>
</protein>
<evidence type="ECO:0000256" key="8">
    <source>
        <dbReference type="ARBA" id="ARBA00022898"/>
    </source>
</evidence>
<dbReference type="EC" id="4.3.1.19" evidence="11"/>
<dbReference type="GO" id="GO:0004794">
    <property type="term" value="F:threonine deaminase activity"/>
    <property type="evidence" value="ECO:0007669"/>
    <property type="project" value="UniProtKB-UniRule"/>
</dbReference>
<evidence type="ECO:0000256" key="9">
    <source>
        <dbReference type="ARBA" id="ARBA00023239"/>
    </source>
</evidence>
<dbReference type="RefSeq" id="XP_013244159.1">
    <property type="nucleotide sequence ID" value="XM_013388705.1"/>
</dbReference>
<comment type="pathway">
    <text evidence="3 11">Amino-acid biosynthesis; L-isoleucine biosynthesis; 2-oxobutanoate from L-threonine: step 1/1.</text>
</comment>
<comment type="similarity">
    <text evidence="4 11">Belongs to the serine/threonine dehydratase family.</text>
</comment>